<reference evidence="1" key="1">
    <citation type="journal article" date="2020" name="mSystems">
        <title>Genome- and Community-Level Interaction Insights into Carbon Utilization and Element Cycling Functions of Hydrothermarchaeota in Hydrothermal Sediment.</title>
        <authorList>
            <person name="Zhou Z."/>
            <person name="Liu Y."/>
            <person name="Xu W."/>
            <person name="Pan J."/>
            <person name="Luo Z.H."/>
            <person name="Li M."/>
        </authorList>
    </citation>
    <scope>NUCLEOTIDE SEQUENCE [LARGE SCALE GENOMIC DNA]</scope>
    <source>
        <strain evidence="1">SpSt-374</strain>
    </source>
</reference>
<proteinExistence type="predicted"/>
<evidence type="ECO:0000313" key="1">
    <source>
        <dbReference type="EMBL" id="HGG02501.1"/>
    </source>
</evidence>
<protein>
    <submittedName>
        <fullName evidence="1">Uncharacterized protein</fullName>
    </submittedName>
</protein>
<comment type="caution">
    <text evidence="1">The sequence shown here is derived from an EMBL/GenBank/DDBJ whole genome shotgun (WGS) entry which is preliminary data.</text>
</comment>
<gene>
    <name evidence="1" type="ORF">ENR15_18115</name>
</gene>
<sequence length="101" mass="11393">MSFLLNLMRLPCLPDRATLEDYNQIIASVVNSNNANIYLYKYTNNDTDIYPTVTATISAQIWLVMIGMDGVLETAFPPDSPENYLGQSNFVFLGSKQELYT</sequence>
<accession>A0A7C3ZP16</accession>
<dbReference type="EMBL" id="DSPX01000189">
    <property type="protein sequence ID" value="HGG02501.1"/>
    <property type="molecule type" value="Genomic_DNA"/>
</dbReference>
<dbReference type="AlphaFoldDB" id="A0A7C3ZP16"/>
<organism evidence="1">
    <name type="scientific">Planktothricoides sp. SpSt-374</name>
    <dbReference type="NCBI Taxonomy" id="2282167"/>
    <lineage>
        <taxon>Bacteria</taxon>
        <taxon>Bacillati</taxon>
        <taxon>Cyanobacteriota</taxon>
        <taxon>Cyanophyceae</taxon>
        <taxon>Oscillatoriophycideae</taxon>
        <taxon>Oscillatoriales</taxon>
        <taxon>Oscillatoriaceae</taxon>
        <taxon>Planktothricoides</taxon>
    </lineage>
</organism>
<name>A0A7C3ZP16_9CYAN</name>